<feature type="domain" description="F-box" evidence="2">
    <location>
        <begin position="43"/>
        <end position="99"/>
    </location>
</feature>
<dbReference type="Proteomes" id="UP001432027">
    <property type="component" value="Unassembled WGS sequence"/>
</dbReference>
<keyword evidence="4" id="KW-1185">Reference proteome</keyword>
<proteinExistence type="predicted"/>
<dbReference type="InterPro" id="IPR036047">
    <property type="entry name" value="F-box-like_dom_sf"/>
</dbReference>
<protein>
    <recommendedName>
        <fullName evidence="2">F-box domain-containing protein</fullName>
    </recommendedName>
</protein>
<dbReference type="SUPFAM" id="SSF81383">
    <property type="entry name" value="F-box domain"/>
    <property type="match status" value="1"/>
</dbReference>
<feature type="compositionally biased region" description="Polar residues" evidence="1">
    <location>
        <begin position="18"/>
        <end position="28"/>
    </location>
</feature>
<dbReference type="AlphaFoldDB" id="A0AAV5TS05"/>
<dbReference type="Pfam" id="PF00646">
    <property type="entry name" value="F-box"/>
    <property type="match status" value="1"/>
</dbReference>
<dbReference type="EMBL" id="BTSX01000004">
    <property type="protein sequence ID" value="GMS97227.1"/>
    <property type="molecule type" value="Genomic_DNA"/>
</dbReference>
<organism evidence="3 4">
    <name type="scientific">Pristionchus entomophagus</name>
    <dbReference type="NCBI Taxonomy" id="358040"/>
    <lineage>
        <taxon>Eukaryota</taxon>
        <taxon>Metazoa</taxon>
        <taxon>Ecdysozoa</taxon>
        <taxon>Nematoda</taxon>
        <taxon>Chromadorea</taxon>
        <taxon>Rhabditida</taxon>
        <taxon>Rhabditina</taxon>
        <taxon>Diplogasteromorpha</taxon>
        <taxon>Diplogasteroidea</taxon>
        <taxon>Neodiplogasteridae</taxon>
        <taxon>Pristionchus</taxon>
    </lineage>
</organism>
<dbReference type="CDD" id="cd09917">
    <property type="entry name" value="F-box_SF"/>
    <property type="match status" value="1"/>
</dbReference>
<gene>
    <name evidence="3" type="ORF">PENTCL1PPCAC_19402</name>
</gene>
<evidence type="ECO:0000313" key="3">
    <source>
        <dbReference type="EMBL" id="GMS97227.1"/>
    </source>
</evidence>
<feature type="region of interest" description="Disordered" evidence="1">
    <location>
        <begin position="1"/>
        <end position="36"/>
    </location>
</feature>
<dbReference type="PROSITE" id="PS50181">
    <property type="entry name" value="FBOX"/>
    <property type="match status" value="1"/>
</dbReference>
<evidence type="ECO:0000313" key="4">
    <source>
        <dbReference type="Proteomes" id="UP001432027"/>
    </source>
</evidence>
<sequence length="183" mass="20834">KRGTRVAKPRAASKKGMATSSSPTSIDTRSARKRKNEEATGDYFPILGLPTELVSHSISFLSMKDRLRVAGVNKKLRKIDSESKNMLSGSTKLRMFQSLNVSKKIYISFFKLIGITYKDGRFFSNRDIEVYKDRTITTCDLWTIFDEGVEIQINGLTYATSRLTVIFHETHEQLEEAKNKNEL</sequence>
<evidence type="ECO:0000259" key="2">
    <source>
        <dbReference type="PROSITE" id="PS50181"/>
    </source>
</evidence>
<feature type="non-terminal residue" evidence="3">
    <location>
        <position position="183"/>
    </location>
</feature>
<comment type="caution">
    <text evidence="3">The sequence shown here is derived from an EMBL/GenBank/DDBJ whole genome shotgun (WGS) entry which is preliminary data.</text>
</comment>
<feature type="compositionally biased region" description="Basic residues" evidence="1">
    <location>
        <begin position="1"/>
        <end position="13"/>
    </location>
</feature>
<dbReference type="InterPro" id="IPR001810">
    <property type="entry name" value="F-box_dom"/>
</dbReference>
<accession>A0AAV5TS05</accession>
<feature type="non-terminal residue" evidence="3">
    <location>
        <position position="1"/>
    </location>
</feature>
<reference evidence="3" key="1">
    <citation type="submission" date="2023-10" db="EMBL/GenBank/DDBJ databases">
        <title>Genome assembly of Pristionchus species.</title>
        <authorList>
            <person name="Yoshida K."/>
            <person name="Sommer R.J."/>
        </authorList>
    </citation>
    <scope>NUCLEOTIDE SEQUENCE</scope>
    <source>
        <strain evidence="3">RS0144</strain>
    </source>
</reference>
<evidence type="ECO:0000256" key="1">
    <source>
        <dbReference type="SAM" id="MobiDB-lite"/>
    </source>
</evidence>
<name>A0AAV5TS05_9BILA</name>